<feature type="compositionally biased region" description="Basic and acidic residues" evidence="1">
    <location>
        <begin position="76"/>
        <end position="93"/>
    </location>
</feature>
<dbReference type="PANTHER" id="PTHR46984:SF1">
    <property type="entry name" value="LEUCINE-RICH REPEAT-CONTAINING PROTEIN 71"/>
    <property type="match status" value="1"/>
</dbReference>
<evidence type="ECO:0000256" key="1">
    <source>
        <dbReference type="SAM" id="MobiDB-lite"/>
    </source>
</evidence>
<protein>
    <submittedName>
        <fullName evidence="2">Uncharacterized protein</fullName>
    </submittedName>
</protein>
<accession>A0A8J1XRY0</accession>
<feature type="compositionally biased region" description="Low complexity" evidence="1">
    <location>
        <begin position="434"/>
        <end position="445"/>
    </location>
</feature>
<feature type="region of interest" description="Disordered" evidence="1">
    <location>
        <begin position="55"/>
        <end position="114"/>
    </location>
</feature>
<organism evidence="2 3">
    <name type="scientific">Owenia fusiformis</name>
    <name type="common">Polychaete worm</name>
    <dbReference type="NCBI Taxonomy" id="6347"/>
    <lineage>
        <taxon>Eukaryota</taxon>
        <taxon>Metazoa</taxon>
        <taxon>Spiralia</taxon>
        <taxon>Lophotrochozoa</taxon>
        <taxon>Annelida</taxon>
        <taxon>Polychaeta</taxon>
        <taxon>Sedentaria</taxon>
        <taxon>Canalipalpata</taxon>
        <taxon>Sabellida</taxon>
        <taxon>Oweniida</taxon>
        <taxon>Oweniidae</taxon>
        <taxon>Owenia</taxon>
    </lineage>
</organism>
<dbReference type="EMBL" id="CAIIXF020000007">
    <property type="protein sequence ID" value="CAH1789535.1"/>
    <property type="molecule type" value="Genomic_DNA"/>
</dbReference>
<feature type="compositionally biased region" description="Acidic residues" evidence="1">
    <location>
        <begin position="94"/>
        <end position="105"/>
    </location>
</feature>
<feature type="compositionally biased region" description="Basic and acidic residues" evidence="1">
    <location>
        <begin position="1"/>
        <end position="13"/>
    </location>
</feature>
<dbReference type="InterPro" id="IPR053040">
    <property type="entry name" value="LRR-containing_protein_71"/>
</dbReference>
<feature type="compositionally biased region" description="Basic and acidic residues" evidence="1">
    <location>
        <begin position="317"/>
        <end position="345"/>
    </location>
</feature>
<feature type="region of interest" description="Disordered" evidence="1">
    <location>
        <begin position="317"/>
        <end position="445"/>
    </location>
</feature>
<comment type="caution">
    <text evidence="2">The sequence shown here is derived from an EMBL/GenBank/DDBJ whole genome shotgun (WGS) entry which is preliminary data.</text>
</comment>
<dbReference type="AlphaFoldDB" id="A0A8J1XRY0"/>
<sequence>MGKKNEKGGKDKGQTSSASQDGQDDDPNKTPEPYNCTGKFFDDFTELCRRNQMVVIPTIVPRPKRPPSPNSMPAPDAKESKGKGKDKENKQPEPEPEQELDENGEPIEPLPKTYTTKEKFEYFKPCIQVEMEHPDKQDTVTELFIRGWKIDEPMMGVFQQTWPLMEKLHTITLWHTGLTGDSIKQLAGFLPLCPNLRNLILDGNPNKTENWHELIKEESLVVNLSLRHNWITDKGATLLAKALGSATGSNTKLLQLNLTGNRITDDGAIELANGLRMNRTLLTLGLGNNLIGDRGVKKISEMLSRFPLTHTEVVERRKLLSEKGSPERQKSPPPSRRADSKDRPGSVRSSSHAKTKGDKSAKKKDDKKDDKGHDKTKGKKDDKDKTKGRDSKGSKAHAQASSSGRNSGASLVSEAGKTMGKTKDKKGGKDKKGQVQQETEQPEVQEVINPLLETVESMDGQLWIPGNRVLISLNLSRNQIGEDGMKSLLLAVQYQTTLLNIVKGGGSGLMRLCLHKNNLPGDNEHMTKLNDIMLTKDPFYKPPPKTPDEELQS</sequence>
<feature type="compositionally biased region" description="Polar residues" evidence="1">
    <location>
        <begin position="399"/>
        <end position="410"/>
    </location>
</feature>
<dbReference type="Proteomes" id="UP000749559">
    <property type="component" value="Unassembled WGS sequence"/>
</dbReference>
<reference evidence="2" key="1">
    <citation type="submission" date="2022-03" db="EMBL/GenBank/DDBJ databases">
        <authorList>
            <person name="Martin C."/>
        </authorList>
    </citation>
    <scope>NUCLEOTIDE SEQUENCE</scope>
</reference>
<dbReference type="PANTHER" id="PTHR46984">
    <property type="entry name" value="LEUCINE-RICH REPEAT-CONTAINING PROTEIN 71"/>
    <property type="match status" value="1"/>
</dbReference>
<evidence type="ECO:0000313" key="3">
    <source>
        <dbReference type="Proteomes" id="UP000749559"/>
    </source>
</evidence>
<feature type="region of interest" description="Disordered" evidence="1">
    <location>
        <begin position="1"/>
        <end position="38"/>
    </location>
</feature>
<dbReference type="InterPro" id="IPR001611">
    <property type="entry name" value="Leu-rich_rpt"/>
</dbReference>
<gene>
    <name evidence="2" type="ORF">OFUS_LOCUS14875</name>
</gene>
<name>A0A8J1XRY0_OWEFU</name>
<evidence type="ECO:0000313" key="2">
    <source>
        <dbReference type="EMBL" id="CAH1789535.1"/>
    </source>
</evidence>
<dbReference type="SMART" id="SM00368">
    <property type="entry name" value="LRR_RI"/>
    <property type="match status" value="5"/>
</dbReference>
<dbReference type="OrthoDB" id="120976at2759"/>
<feature type="compositionally biased region" description="Basic and acidic residues" evidence="1">
    <location>
        <begin position="421"/>
        <end position="433"/>
    </location>
</feature>
<dbReference type="InterPro" id="IPR032675">
    <property type="entry name" value="LRR_dom_sf"/>
</dbReference>
<feature type="compositionally biased region" description="Basic and acidic residues" evidence="1">
    <location>
        <begin position="355"/>
        <end position="393"/>
    </location>
</feature>
<dbReference type="Gene3D" id="3.80.10.10">
    <property type="entry name" value="Ribonuclease Inhibitor"/>
    <property type="match status" value="2"/>
</dbReference>
<dbReference type="SUPFAM" id="SSF52047">
    <property type="entry name" value="RNI-like"/>
    <property type="match status" value="1"/>
</dbReference>
<keyword evidence="3" id="KW-1185">Reference proteome</keyword>
<proteinExistence type="predicted"/>
<dbReference type="Pfam" id="PF13516">
    <property type="entry name" value="LRR_6"/>
    <property type="match status" value="4"/>
</dbReference>